<keyword evidence="1" id="KW-0805">Transcription regulation</keyword>
<dbReference type="PROSITE" id="PS51000">
    <property type="entry name" value="HTH_DEOR_2"/>
    <property type="match status" value="1"/>
</dbReference>
<dbReference type="EMBL" id="CP098755">
    <property type="protein sequence ID" value="USG65587.1"/>
    <property type="molecule type" value="Genomic_DNA"/>
</dbReference>
<evidence type="ECO:0000259" key="3">
    <source>
        <dbReference type="PROSITE" id="PS51000"/>
    </source>
</evidence>
<name>A0ABY4WET8_9BACL</name>
<dbReference type="PROSITE" id="PS52050">
    <property type="entry name" value="WYL"/>
    <property type="match status" value="1"/>
</dbReference>
<dbReference type="PIRSF" id="PIRSF016838">
    <property type="entry name" value="PafC"/>
    <property type="match status" value="1"/>
</dbReference>
<feature type="domain" description="HTH deoR-type" evidence="3">
    <location>
        <begin position="3"/>
        <end position="58"/>
    </location>
</feature>
<dbReference type="SUPFAM" id="SSF46785">
    <property type="entry name" value="Winged helix' DNA-binding domain"/>
    <property type="match status" value="1"/>
</dbReference>
<dbReference type="Proteomes" id="UP001056500">
    <property type="component" value="Chromosome"/>
</dbReference>
<evidence type="ECO:0000256" key="2">
    <source>
        <dbReference type="ARBA" id="ARBA00023163"/>
    </source>
</evidence>
<proteinExistence type="predicted"/>
<dbReference type="InterPro" id="IPR057727">
    <property type="entry name" value="WCX_dom"/>
</dbReference>
<gene>
    <name evidence="4" type="ORF">NDK47_26390</name>
</gene>
<dbReference type="Pfam" id="PF13280">
    <property type="entry name" value="WYL"/>
    <property type="match status" value="1"/>
</dbReference>
<dbReference type="InterPro" id="IPR036388">
    <property type="entry name" value="WH-like_DNA-bd_sf"/>
</dbReference>
<dbReference type="Pfam" id="PF25583">
    <property type="entry name" value="WCX"/>
    <property type="match status" value="1"/>
</dbReference>
<accession>A0ABY4WET8</accession>
<evidence type="ECO:0000313" key="4">
    <source>
        <dbReference type="EMBL" id="USG65587.1"/>
    </source>
</evidence>
<dbReference type="PANTHER" id="PTHR34580:SF1">
    <property type="entry name" value="PROTEIN PAFC"/>
    <property type="match status" value="1"/>
</dbReference>
<evidence type="ECO:0000256" key="1">
    <source>
        <dbReference type="ARBA" id="ARBA00023015"/>
    </source>
</evidence>
<keyword evidence="2" id="KW-0804">Transcription</keyword>
<reference evidence="4" key="1">
    <citation type="submission" date="2022-06" db="EMBL/GenBank/DDBJ databases">
        <title>Genome sequencing of Brevibacillus sp. BB3-R1.</title>
        <authorList>
            <person name="Heo J."/>
            <person name="Lee D."/>
            <person name="Won M."/>
            <person name="Han B.-H."/>
            <person name="Hong S.-B."/>
            <person name="Kwon S.-W."/>
        </authorList>
    </citation>
    <scope>NUCLEOTIDE SEQUENCE</scope>
    <source>
        <strain evidence="4">BB3-R1</strain>
    </source>
</reference>
<dbReference type="InterPro" id="IPR013196">
    <property type="entry name" value="HTH_11"/>
</dbReference>
<dbReference type="InterPro" id="IPR028349">
    <property type="entry name" value="PafC-like"/>
</dbReference>
<sequence>MNKTDRQLAILLELQRRGSLRAEDLAAVFETSVRTIYRDVQALSEAGVPIIGAPGQGYSLMEGYFLPPLHFTAEEAVTMLLGLDFVEQQFDPVYRASAQDSRKKIESILPEAVRREAARVRSGFKLLTSHAPADDPVRITLQQLRQAIQEERKVRFLYTKKLPEKDGNRQHLRDVTPYGLAFVNGSWSLLGFCDLRQELRHFRLDRMASLCLLEEKAVPPADFNLQAYRPDDNRHLSMTVRMAYDVAEHVKESRFYFIDTMAEQPDGLYVTLRFRQPEEVLPWVLGFGAKAVVIEPESFRERIRCEIKKMQLHY</sequence>
<dbReference type="InterPro" id="IPR051534">
    <property type="entry name" value="CBASS_pafABC_assoc_protein"/>
</dbReference>
<dbReference type="Pfam" id="PF08279">
    <property type="entry name" value="HTH_11"/>
    <property type="match status" value="1"/>
</dbReference>
<evidence type="ECO:0000313" key="5">
    <source>
        <dbReference type="Proteomes" id="UP001056500"/>
    </source>
</evidence>
<dbReference type="Gene3D" id="1.10.10.10">
    <property type="entry name" value="Winged helix-like DNA-binding domain superfamily/Winged helix DNA-binding domain"/>
    <property type="match status" value="1"/>
</dbReference>
<dbReference type="RefSeq" id="WP_251872670.1">
    <property type="nucleotide sequence ID" value="NZ_CP098755.1"/>
</dbReference>
<dbReference type="PANTHER" id="PTHR34580">
    <property type="match status" value="1"/>
</dbReference>
<dbReference type="InterPro" id="IPR001034">
    <property type="entry name" value="DeoR_HTH"/>
</dbReference>
<dbReference type="InterPro" id="IPR036390">
    <property type="entry name" value="WH_DNA-bd_sf"/>
</dbReference>
<dbReference type="SMART" id="SM00420">
    <property type="entry name" value="HTH_DEOR"/>
    <property type="match status" value="1"/>
</dbReference>
<organism evidence="4 5">
    <name type="scientific">Brevibacillus ruminantium</name>
    <dbReference type="NCBI Taxonomy" id="2950604"/>
    <lineage>
        <taxon>Bacteria</taxon>
        <taxon>Bacillati</taxon>
        <taxon>Bacillota</taxon>
        <taxon>Bacilli</taxon>
        <taxon>Bacillales</taxon>
        <taxon>Paenibacillaceae</taxon>
        <taxon>Brevibacillus</taxon>
    </lineage>
</organism>
<protein>
    <submittedName>
        <fullName evidence="4">YafY family transcriptional regulator</fullName>
    </submittedName>
</protein>
<keyword evidence="5" id="KW-1185">Reference proteome</keyword>
<dbReference type="InterPro" id="IPR026881">
    <property type="entry name" value="WYL_dom"/>
</dbReference>